<keyword evidence="3" id="KW-1185">Reference proteome</keyword>
<dbReference type="Proteomes" id="UP000325081">
    <property type="component" value="Unassembled WGS sequence"/>
</dbReference>
<protein>
    <submittedName>
        <fullName evidence="2">P-loop containing nucleoside triphosphatehydrolases superfamily protein</fullName>
    </submittedName>
</protein>
<dbReference type="AlphaFoldDB" id="A0A5A7PF03"/>
<reference evidence="3" key="1">
    <citation type="journal article" date="2019" name="Curr. Biol.">
        <title>Genome Sequence of Striga asiatica Provides Insight into the Evolution of Plant Parasitism.</title>
        <authorList>
            <person name="Yoshida S."/>
            <person name="Kim S."/>
            <person name="Wafula E.K."/>
            <person name="Tanskanen J."/>
            <person name="Kim Y.M."/>
            <person name="Honaas L."/>
            <person name="Yang Z."/>
            <person name="Spallek T."/>
            <person name="Conn C.E."/>
            <person name="Ichihashi Y."/>
            <person name="Cheong K."/>
            <person name="Cui S."/>
            <person name="Der J.P."/>
            <person name="Gundlach H."/>
            <person name="Jiao Y."/>
            <person name="Hori C."/>
            <person name="Ishida J.K."/>
            <person name="Kasahara H."/>
            <person name="Kiba T."/>
            <person name="Kim M.S."/>
            <person name="Koo N."/>
            <person name="Laohavisit A."/>
            <person name="Lee Y.H."/>
            <person name="Lumba S."/>
            <person name="McCourt P."/>
            <person name="Mortimer J.C."/>
            <person name="Mutuku J.M."/>
            <person name="Nomura T."/>
            <person name="Sasaki-Sekimoto Y."/>
            <person name="Seto Y."/>
            <person name="Wang Y."/>
            <person name="Wakatake T."/>
            <person name="Sakakibara H."/>
            <person name="Demura T."/>
            <person name="Yamaguchi S."/>
            <person name="Yoneyama K."/>
            <person name="Manabe R.I."/>
            <person name="Nelson D.C."/>
            <person name="Schulman A.H."/>
            <person name="Timko M.P."/>
            <person name="dePamphilis C.W."/>
            <person name="Choi D."/>
            <person name="Shirasu K."/>
        </authorList>
    </citation>
    <scope>NUCLEOTIDE SEQUENCE [LARGE SCALE GENOMIC DNA]</scope>
    <source>
        <strain evidence="3">cv. UVA1</strain>
    </source>
</reference>
<feature type="signal peptide" evidence="1">
    <location>
        <begin position="1"/>
        <end position="21"/>
    </location>
</feature>
<proteinExistence type="predicted"/>
<evidence type="ECO:0000313" key="2">
    <source>
        <dbReference type="EMBL" id="GER31302.1"/>
    </source>
</evidence>
<feature type="chain" id="PRO_5023056091" evidence="1">
    <location>
        <begin position="22"/>
        <end position="130"/>
    </location>
</feature>
<sequence>MDTEGVGFLLLWFTQLTVLQALPDSSKSHKHKTFKLCRTLDHATCELPLAYASWVERSCQMAGWELIACSTGGTHPTHQSSSKSPTECRAAASSSVHWHCCCSCAVPPILAHSYARSLLLLTHHPSSYHI</sequence>
<comment type="caution">
    <text evidence="2">The sequence shown here is derived from an EMBL/GenBank/DDBJ whole genome shotgun (WGS) entry which is preliminary data.</text>
</comment>
<gene>
    <name evidence="2" type="ORF">STAS_07294</name>
</gene>
<evidence type="ECO:0000256" key="1">
    <source>
        <dbReference type="SAM" id="SignalP"/>
    </source>
</evidence>
<accession>A0A5A7PF03</accession>
<dbReference type="EMBL" id="BKCP01004450">
    <property type="protein sequence ID" value="GER31302.1"/>
    <property type="molecule type" value="Genomic_DNA"/>
</dbReference>
<organism evidence="2 3">
    <name type="scientific">Striga asiatica</name>
    <name type="common">Asiatic witchweed</name>
    <name type="synonym">Buchnera asiatica</name>
    <dbReference type="NCBI Taxonomy" id="4170"/>
    <lineage>
        <taxon>Eukaryota</taxon>
        <taxon>Viridiplantae</taxon>
        <taxon>Streptophyta</taxon>
        <taxon>Embryophyta</taxon>
        <taxon>Tracheophyta</taxon>
        <taxon>Spermatophyta</taxon>
        <taxon>Magnoliopsida</taxon>
        <taxon>eudicotyledons</taxon>
        <taxon>Gunneridae</taxon>
        <taxon>Pentapetalae</taxon>
        <taxon>asterids</taxon>
        <taxon>lamiids</taxon>
        <taxon>Lamiales</taxon>
        <taxon>Orobanchaceae</taxon>
        <taxon>Buchnereae</taxon>
        <taxon>Striga</taxon>
    </lineage>
</organism>
<dbReference type="GO" id="GO:0016787">
    <property type="term" value="F:hydrolase activity"/>
    <property type="evidence" value="ECO:0007669"/>
    <property type="project" value="UniProtKB-KW"/>
</dbReference>
<name>A0A5A7PF03_STRAF</name>
<keyword evidence="2" id="KW-0378">Hydrolase</keyword>
<evidence type="ECO:0000313" key="3">
    <source>
        <dbReference type="Proteomes" id="UP000325081"/>
    </source>
</evidence>
<keyword evidence="1" id="KW-0732">Signal</keyword>